<keyword evidence="1" id="KW-1133">Transmembrane helix</keyword>
<dbReference type="HOGENOM" id="CLU_065488_0_0_1"/>
<dbReference type="KEGG" id="tps:THAPSDRAFT_24031"/>
<dbReference type="OMA" id="ENEQYRE"/>
<dbReference type="AlphaFoldDB" id="B8C8G1"/>
<feature type="transmembrane region" description="Helical" evidence="1">
    <location>
        <begin position="200"/>
        <end position="224"/>
    </location>
</feature>
<feature type="transmembrane region" description="Helical" evidence="1">
    <location>
        <begin position="157"/>
        <end position="180"/>
    </location>
</feature>
<evidence type="ECO:0000313" key="3">
    <source>
        <dbReference type="Proteomes" id="UP000001449"/>
    </source>
</evidence>
<protein>
    <submittedName>
        <fullName evidence="2">Uncharacterized protein</fullName>
    </submittedName>
</protein>
<evidence type="ECO:0000313" key="2">
    <source>
        <dbReference type="EMBL" id="EED90283.1"/>
    </source>
</evidence>
<reference evidence="2 3" key="2">
    <citation type="journal article" date="2008" name="Nature">
        <title>The Phaeodactylum genome reveals the evolutionary history of diatom genomes.</title>
        <authorList>
            <person name="Bowler C."/>
            <person name="Allen A.E."/>
            <person name="Badger J.H."/>
            <person name="Grimwood J."/>
            <person name="Jabbari K."/>
            <person name="Kuo A."/>
            <person name="Maheswari U."/>
            <person name="Martens C."/>
            <person name="Maumus F."/>
            <person name="Otillar R.P."/>
            <person name="Rayko E."/>
            <person name="Salamov A."/>
            <person name="Vandepoele K."/>
            <person name="Beszteri B."/>
            <person name="Gruber A."/>
            <person name="Heijde M."/>
            <person name="Katinka M."/>
            <person name="Mock T."/>
            <person name="Valentin K."/>
            <person name="Verret F."/>
            <person name="Berges J.A."/>
            <person name="Brownlee C."/>
            <person name="Cadoret J.P."/>
            <person name="Chiovitti A."/>
            <person name="Choi C.J."/>
            <person name="Coesel S."/>
            <person name="De Martino A."/>
            <person name="Detter J.C."/>
            <person name="Durkin C."/>
            <person name="Falciatore A."/>
            <person name="Fournet J."/>
            <person name="Haruta M."/>
            <person name="Huysman M.J."/>
            <person name="Jenkins B.D."/>
            <person name="Jiroutova K."/>
            <person name="Jorgensen R.E."/>
            <person name="Joubert Y."/>
            <person name="Kaplan A."/>
            <person name="Kroger N."/>
            <person name="Kroth P.G."/>
            <person name="La Roche J."/>
            <person name="Lindquist E."/>
            <person name="Lommer M."/>
            <person name="Martin-Jezequel V."/>
            <person name="Lopez P.J."/>
            <person name="Lucas S."/>
            <person name="Mangogna M."/>
            <person name="McGinnis K."/>
            <person name="Medlin L.K."/>
            <person name="Montsant A."/>
            <person name="Oudot-Le Secq M.P."/>
            <person name="Napoli C."/>
            <person name="Obornik M."/>
            <person name="Parker M.S."/>
            <person name="Petit J.L."/>
            <person name="Porcel B.M."/>
            <person name="Poulsen N."/>
            <person name="Robison M."/>
            <person name="Rychlewski L."/>
            <person name="Rynearson T.A."/>
            <person name="Schmutz J."/>
            <person name="Shapiro H."/>
            <person name="Siaut M."/>
            <person name="Stanley M."/>
            <person name="Sussman M.R."/>
            <person name="Taylor A.R."/>
            <person name="Vardi A."/>
            <person name="von Dassow P."/>
            <person name="Vyverman W."/>
            <person name="Willis A."/>
            <person name="Wyrwicz L.S."/>
            <person name="Rokhsar D.S."/>
            <person name="Weissenbach J."/>
            <person name="Armbrust E.V."/>
            <person name="Green B.R."/>
            <person name="Van de Peer Y."/>
            <person name="Grigoriev I.V."/>
        </authorList>
    </citation>
    <scope>NUCLEOTIDE SEQUENCE [LARGE SCALE GENOMIC DNA]</scope>
    <source>
        <strain evidence="2 3">CCMP1335</strain>
    </source>
</reference>
<sequence>MALPTDHKYTPVSHNVLDEAVTLDEGFITPISSVDTPPSSAHAYLEVVAPATLPEGYAFEAEVKGETFTVRVPLGGVEEGQKFSVPFSAGSRGYSGAAVPRVSVPVGHWKFFNLNDVILLIILTISSSTALAGQVMSRLKLTWTANEGTSAQALATFRILLGISIAFVVADNILFLYPSYFHEMPKDPYNKYENEQYREYVMRFGFCRMVLRVIFNLFAVYVVWKTRAYIREKYSIPARCCGECEDCCCSFWCTCCTIGQMARHTADYETYAAICCNDTGLPSHVPNIV</sequence>
<dbReference type="Proteomes" id="UP000001449">
    <property type="component" value="Chromosome 9"/>
</dbReference>
<accession>B8C8G1</accession>
<name>B8C8G1_THAPS</name>
<evidence type="ECO:0000256" key="1">
    <source>
        <dbReference type="SAM" id="Phobius"/>
    </source>
</evidence>
<gene>
    <name evidence="2" type="ORF">THAPSDRAFT_24031</name>
</gene>
<keyword evidence="3" id="KW-1185">Reference proteome</keyword>
<dbReference type="InParanoid" id="B8C8G1"/>
<keyword evidence="1" id="KW-0812">Transmembrane</keyword>
<dbReference type="GeneID" id="7448096"/>
<reference evidence="2 3" key="1">
    <citation type="journal article" date="2004" name="Science">
        <title>The genome of the diatom Thalassiosira pseudonana: ecology, evolution, and metabolism.</title>
        <authorList>
            <person name="Armbrust E.V."/>
            <person name="Berges J.A."/>
            <person name="Bowler C."/>
            <person name="Green B.R."/>
            <person name="Martinez D."/>
            <person name="Putnam N.H."/>
            <person name="Zhou S."/>
            <person name="Allen A.E."/>
            <person name="Apt K.E."/>
            <person name="Bechner M."/>
            <person name="Brzezinski M.A."/>
            <person name="Chaal B.K."/>
            <person name="Chiovitti A."/>
            <person name="Davis A.K."/>
            <person name="Demarest M.S."/>
            <person name="Detter J.C."/>
            <person name="Glavina T."/>
            <person name="Goodstein D."/>
            <person name="Hadi M.Z."/>
            <person name="Hellsten U."/>
            <person name="Hildebrand M."/>
            <person name="Jenkins B.D."/>
            <person name="Jurka J."/>
            <person name="Kapitonov V.V."/>
            <person name="Kroger N."/>
            <person name="Lau W.W."/>
            <person name="Lane T.W."/>
            <person name="Larimer F.W."/>
            <person name="Lippmeier J.C."/>
            <person name="Lucas S."/>
            <person name="Medina M."/>
            <person name="Montsant A."/>
            <person name="Obornik M."/>
            <person name="Parker M.S."/>
            <person name="Palenik B."/>
            <person name="Pazour G.J."/>
            <person name="Richardson P.M."/>
            <person name="Rynearson T.A."/>
            <person name="Saito M.A."/>
            <person name="Schwartz D.C."/>
            <person name="Thamatrakoln K."/>
            <person name="Valentin K."/>
            <person name="Vardi A."/>
            <person name="Wilkerson F.P."/>
            <person name="Rokhsar D.S."/>
        </authorList>
    </citation>
    <scope>NUCLEOTIDE SEQUENCE [LARGE SCALE GENOMIC DNA]</scope>
    <source>
        <strain evidence="2 3">CCMP1335</strain>
    </source>
</reference>
<feature type="transmembrane region" description="Helical" evidence="1">
    <location>
        <begin position="117"/>
        <end position="136"/>
    </location>
</feature>
<dbReference type="RefSeq" id="XP_002292308.1">
    <property type="nucleotide sequence ID" value="XM_002292272.1"/>
</dbReference>
<organism evidence="2 3">
    <name type="scientific">Thalassiosira pseudonana</name>
    <name type="common">Marine diatom</name>
    <name type="synonym">Cyclotella nana</name>
    <dbReference type="NCBI Taxonomy" id="35128"/>
    <lineage>
        <taxon>Eukaryota</taxon>
        <taxon>Sar</taxon>
        <taxon>Stramenopiles</taxon>
        <taxon>Ochrophyta</taxon>
        <taxon>Bacillariophyta</taxon>
        <taxon>Coscinodiscophyceae</taxon>
        <taxon>Thalassiosirophycidae</taxon>
        <taxon>Thalassiosirales</taxon>
        <taxon>Thalassiosiraceae</taxon>
        <taxon>Thalassiosira</taxon>
    </lineage>
</organism>
<dbReference type="eggNOG" id="ENOG502SRZR">
    <property type="taxonomic scope" value="Eukaryota"/>
</dbReference>
<proteinExistence type="predicted"/>
<dbReference type="PaxDb" id="35128-Thaps24031"/>
<dbReference type="EMBL" id="CM000645">
    <property type="protein sequence ID" value="EED90283.1"/>
    <property type="molecule type" value="Genomic_DNA"/>
</dbReference>
<keyword evidence="1" id="KW-0472">Membrane</keyword>